<protein>
    <submittedName>
        <fullName evidence="2">Uncharacterized protein</fullName>
    </submittedName>
</protein>
<sequence>MCFSPSPAISESLQNFCQFTRRENDLPSRHNVKLDVHGETQFRSPQPKTSRQCENPMRSGVVRSKSFIYARYPFGALGHNSEMRRWGGGMRLFRESRKRSGRSSPRGSE</sequence>
<evidence type="ECO:0000313" key="2">
    <source>
        <dbReference type="EMBL" id="GBM30161.1"/>
    </source>
</evidence>
<accession>A0A4Y2EMS3</accession>
<evidence type="ECO:0000256" key="1">
    <source>
        <dbReference type="SAM" id="MobiDB-lite"/>
    </source>
</evidence>
<feature type="compositionally biased region" description="Polar residues" evidence="1">
    <location>
        <begin position="41"/>
        <end position="53"/>
    </location>
</feature>
<organism evidence="2 3">
    <name type="scientific">Araneus ventricosus</name>
    <name type="common">Orbweaver spider</name>
    <name type="synonym">Epeira ventricosa</name>
    <dbReference type="NCBI Taxonomy" id="182803"/>
    <lineage>
        <taxon>Eukaryota</taxon>
        <taxon>Metazoa</taxon>
        <taxon>Ecdysozoa</taxon>
        <taxon>Arthropoda</taxon>
        <taxon>Chelicerata</taxon>
        <taxon>Arachnida</taxon>
        <taxon>Araneae</taxon>
        <taxon>Araneomorphae</taxon>
        <taxon>Entelegynae</taxon>
        <taxon>Araneoidea</taxon>
        <taxon>Araneidae</taxon>
        <taxon>Araneus</taxon>
    </lineage>
</organism>
<reference evidence="2 3" key="1">
    <citation type="journal article" date="2019" name="Sci. Rep.">
        <title>Orb-weaving spider Araneus ventricosus genome elucidates the spidroin gene catalogue.</title>
        <authorList>
            <person name="Kono N."/>
            <person name="Nakamura H."/>
            <person name="Ohtoshi R."/>
            <person name="Moran D.A.P."/>
            <person name="Shinohara A."/>
            <person name="Yoshida Y."/>
            <person name="Fujiwara M."/>
            <person name="Mori M."/>
            <person name="Tomita M."/>
            <person name="Arakawa K."/>
        </authorList>
    </citation>
    <scope>NUCLEOTIDE SEQUENCE [LARGE SCALE GENOMIC DNA]</scope>
</reference>
<comment type="caution">
    <text evidence="2">The sequence shown here is derived from an EMBL/GenBank/DDBJ whole genome shotgun (WGS) entry which is preliminary data.</text>
</comment>
<name>A0A4Y2EMS3_ARAVE</name>
<dbReference type="Proteomes" id="UP000499080">
    <property type="component" value="Unassembled WGS sequence"/>
</dbReference>
<gene>
    <name evidence="2" type="ORF">AVEN_134206_1</name>
</gene>
<dbReference type="AlphaFoldDB" id="A0A4Y2EMS3"/>
<dbReference type="EMBL" id="BGPR01000653">
    <property type="protein sequence ID" value="GBM30161.1"/>
    <property type="molecule type" value="Genomic_DNA"/>
</dbReference>
<feature type="region of interest" description="Disordered" evidence="1">
    <location>
        <begin position="38"/>
        <end position="57"/>
    </location>
</feature>
<proteinExistence type="predicted"/>
<keyword evidence="3" id="KW-1185">Reference proteome</keyword>
<evidence type="ECO:0000313" key="3">
    <source>
        <dbReference type="Proteomes" id="UP000499080"/>
    </source>
</evidence>